<dbReference type="EMBL" id="JARJCM010000075">
    <property type="protein sequence ID" value="KAJ7032232.1"/>
    <property type="molecule type" value="Genomic_DNA"/>
</dbReference>
<feature type="region of interest" description="Disordered" evidence="1">
    <location>
        <begin position="80"/>
        <end position="102"/>
    </location>
</feature>
<comment type="caution">
    <text evidence="2">The sequence shown here is derived from an EMBL/GenBank/DDBJ whole genome shotgun (WGS) entry which is preliminary data.</text>
</comment>
<sequence length="102" mass="11075">MAMPACAKLGRETRPAGVATASAKNPCRVGWVCSSAAVYEGGEKMRVAWVGIGDEEAEEGVMKEMRPVKRVLEKQTKMLYNAKDDEQNASLAKPNPKNGYTN</sequence>
<evidence type="ECO:0000313" key="2">
    <source>
        <dbReference type="EMBL" id="KAJ7032232.1"/>
    </source>
</evidence>
<dbReference type="Proteomes" id="UP001218188">
    <property type="component" value="Unassembled WGS sequence"/>
</dbReference>
<accession>A0AAD6SUW8</accession>
<reference evidence="2" key="1">
    <citation type="submission" date="2023-03" db="EMBL/GenBank/DDBJ databases">
        <title>Massive genome expansion in bonnet fungi (Mycena s.s.) driven by repeated elements and novel gene families across ecological guilds.</title>
        <authorList>
            <consortium name="Lawrence Berkeley National Laboratory"/>
            <person name="Harder C.B."/>
            <person name="Miyauchi S."/>
            <person name="Viragh M."/>
            <person name="Kuo A."/>
            <person name="Thoen E."/>
            <person name="Andreopoulos B."/>
            <person name="Lu D."/>
            <person name="Skrede I."/>
            <person name="Drula E."/>
            <person name="Henrissat B."/>
            <person name="Morin E."/>
            <person name="Kohler A."/>
            <person name="Barry K."/>
            <person name="LaButti K."/>
            <person name="Morin E."/>
            <person name="Salamov A."/>
            <person name="Lipzen A."/>
            <person name="Mereny Z."/>
            <person name="Hegedus B."/>
            <person name="Baldrian P."/>
            <person name="Stursova M."/>
            <person name="Weitz H."/>
            <person name="Taylor A."/>
            <person name="Grigoriev I.V."/>
            <person name="Nagy L.G."/>
            <person name="Martin F."/>
            <person name="Kauserud H."/>
        </authorList>
    </citation>
    <scope>NUCLEOTIDE SEQUENCE</scope>
    <source>
        <strain evidence="2">CBHHK200</strain>
    </source>
</reference>
<dbReference type="AlphaFoldDB" id="A0AAD6SUW8"/>
<evidence type="ECO:0000313" key="3">
    <source>
        <dbReference type="Proteomes" id="UP001218188"/>
    </source>
</evidence>
<organism evidence="2 3">
    <name type="scientific">Mycena alexandri</name>
    <dbReference type="NCBI Taxonomy" id="1745969"/>
    <lineage>
        <taxon>Eukaryota</taxon>
        <taxon>Fungi</taxon>
        <taxon>Dikarya</taxon>
        <taxon>Basidiomycota</taxon>
        <taxon>Agaricomycotina</taxon>
        <taxon>Agaricomycetes</taxon>
        <taxon>Agaricomycetidae</taxon>
        <taxon>Agaricales</taxon>
        <taxon>Marasmiineae</taxon>
        <taxon>Mycenaceae</taxon>
        <taxon>Mycena</taxon>
    </lineage>
</organism>
<gene>
    <name evidence="2" type="ORF">C8F04DRAFT_1185285</name>
</gene>
<feature type="region of interest" description="Disordered" evidence="1">
    <location>
        <begin position="1"/>
        <end position="20"/>
    </location>
</feature>
<name>A0AAD6SUW8_9AGAR</name>
<protein>
    <submittedName>
        <fullName evidence="2">Uncharacterized protein</fullName>
    </submittedName>
</protein>
<evidence type="ECO:0000256" key="1">
    <source>
        <dbReference type="SAM" id="MobiDB-lite"/>
    </source>
</evidence>
<proteinExistence type="predicted"/>
<keyword evidence="3" id="KW-1185">Reference proteome</keyword>